<gene>
    <name evidence="1" type="ORF">SAMN05421882_10135</name>
</gene>
<accession>A0A1H2TXY0</accession>
<proteinExistence type="predicted"/>
<sequence>MLYRSILRFFELTEWGQLCVHRILLQAQMRWRLWLREVAVRLHCSLPRLGLPHAPTRFHGLPLRHV</sequence>
<dbReference type="AlphaFoldDB" id="A0A1H2TXY0"/>
<protein>
    <submittedName>
        <fullName evidence="1">Uncharacterized protein</fullName>
    </submittedName>
</protein>
<evidence type="ECO:0000313" key="1">
    <source>
        <dbReference type="EMBL" id="SDW48014.1"/>
    </source>
</evidence>
<dbReference type="Proteomes" id="UP000183454">
    <property type="component" value="Unassembled WGS sequence"/>
</dbReference>
<name>A0A1H2TXY0_9PROT</name>
<evidence type="ECO:0000313" key="2">
    <source>
        <dbReference type="Proteomes" id="UP000183454"/>
    </source>
</evidence>
<organism evidence="1 2">
    <name type="scientific">Nitrosomonas communis</name>
    <dbReference type="NCBI Taxonomy" id="44574"/>
    <lineage>
        <taxon>Bacteria</taxon>
        <taxon>Pseudomonadati</taxon>
        <taxon>Pseudomonadota</taxon>
        <taxon>Betaproteobacteria</taxon>
        <taxon>Nitrosomonadales</taxon>
        <taxon>Nitrosomonadaceae</taxon>
        <taxon>Nitrosomonas</taxon>
    </lineage>
</organism>
<dbReference type="EMBL" id="FNNH01000013">
    <property type="protein sequence ID" value="SDW48014.1"/>
    <property type="molecule type" value="Genomic_DNA"/>
</dbReference>
<dbReference type="RefSeq" id="WP_139297525.1">
    <property type="nucleotide sequence ID" value="NZ_CBDIPD010000103.1"/>
</dbReference>
<reference evidence="1 2" key="1">
    <citation type="submission" date="2016-10" db="EMBL/GenBank/DDBJ databases">
        <authorList>
            <person name="de Groot N.N."/>
        </authorList>
    </citation>
    <scope>NUCLEOTIDE SEQUENCE [LARGE SCALE GENOMIC DNA]</scope>
    <source>
        <strain evidence="1 2">Nm110</strain>
    </source>
</reference>